<protein>
    <submittedName>
        <fullName evidence="4">GNAT family N-acetyltransferase</fullName>
    </submittedName>
</protein>
<keyword evidence="2" id="KW-0012">Acyltransferase</keyword>
<evidence type="ECO:0000313" key="4">
    <source>
        <dbReference type="EMBL" id="RYC02027.1"/>
    </source>
</evidence>
<proteinExistence type="predicted"/>
<reference evidence="4 5" key="1">
    <citation type="submission" date="2019-01" db="EMBL/GenBank/DDBJ databases">
        <title>Novel species of Nocardioides.</title>
        <authorList>
            <person name="Liu Q."/>
            <person name="Xin Y.-H."/>
        </authorList>
    </citation>
    <scope>NUCLEOTIDE SEQUENCE [LARGE SCALE GENOMIC DNA]</scope>
    <source>
        <strain evidence="4 5">CGMCC 4.6875</strain>
    </source>
</reference>
<dbReference type="RefSeq" id="WP_129455160.1">
    <property type="nucleotide sequence ID" value="NZ_JACXYX010000014.1"/>
</dbReference>
<comment type="caution">
    <text evidence="4">The sequence shown here is derived from an EMBL/GenBank/DDBJ whole genome shotgun (WGS) entry which is preliminary data.</text>
</comment>
<evidence type="ECO:0000256" key="1">
    <source>
        <dbReference type="ARBA" id="ARBA00022679"/>
    </source>
</evidence>
<dbReference type="Gene3D" id="3.40.630.30">
    <property type="match status" value="1"/>
</dbReference>
<dbReference type="PROSITE" id="PS51186">
    <property type="entry name" value="GNAT"/>
    <property type="match status" value="1"/>
</dbReference>
<dbReference type="EMBL" id="SDWU01000010">
    <property type="protein sequence ID" value="RYC02027.1"/>
    <property type="molecule type" value="Genomic_DNA"/>
</dbReference>
<dbReference type="InterPro" id="IPR016181">
    <property type="entry name" value="Acyl_CoA_acyltransferase"/>
</dbReference>
<dbReference type="OrthoDB" id="5243635at2"/>
<dbReference type="PANTHER" id="PTHR43877:SF2">
    <property type="entry name" value="AMINOALKYLPHOSPHONATE N-ACETYLTRANSFERASE-RELATED"/>
    <property type="match status" value="1"/>
</dbReference>
<dbReference type="InterPro" id="IPR000182">
    <property type="entry name" value="GNAT_dom"/>
</dbReference>
<dbReference type="GO" id="GO:0016747">
    <property type="term" value="F:acyltransferase activity, transferring groups other than amino-acyl groups"/>
    <property type="evidence" value="ECO:0007669"/>
    <property type="project" value="InterPro"/>
</dbReference>
<keyword evidence="5" id="KW-1185">Reference proteome</keyword>
<dbReference type="Pfam" id="PF00583">
    <property type="entry name" value="Acetyltransf_1"/>
    <property type="match status" value="1"/>
</dbReference>
<accession>A0A4Q2SBX0</accession>
<evidence type="ECO:0000259" key="3">
    <source>
        <dbReference type="PROSITE" id="PS51186"/>
    </source>
</evidence>
<name>A0A4Q2SBX0_9ACTN</name>
<keyword evidence="1 4" id="KW-0808">Transferase</keyword>
<dbReference type="SUPFAM" id="SSF55729">
    <property type="entry name" value="Acyl-CoA N-acyltransferases (Nat)"/>
    <property type="match status" value="1"/>
</dbReference>
<evidence type="ECO:0000256" key="2">
    <source>
        <dbReference type="ARBA" id="ARBA00023315"/>
    </source>
</evidence>
<dbReference type="AlphaFoldDB" id="A0A4Q2SBX0"/>
<dbReference type="Proteomes" id="UP000293291">
    <property type="component" value="Unassembled WGS sequence"/>
</dbReference>
<dbReference type="InterPro" id="IPR050832">
    <property type="entry name" value="Bact_Acetyltransf"/>
</dbReference>
<feature type="domain" description="N-acetyltransferase" evidence="3">
    <location>
        <begin position="2"/>
        <end position="154"/>
    </location>
</feature>
<gene>
    <name evidence="4" type="ORF">EUA07_10825</name>
</gene>
<sequence>MTSIRPAVPADMAAVADLWHEGWHDGHAGHVPDGLTAARTLSAFHERTPPRVADTAVAVAEDGSVVGFVMVVGDEVEQVFVARAARGTGLAAALLAEAERRVAAAGHSAAWLAVVVGNARARRFYEKQGWVDEGDLPYEVAAGGETYVSPCRRYEKRVHATGSAGVRDAASRRTRH</sequence>
<dbReference type="PANTHER" id="PTHR43877">
    <property type="entry name" value="AMINOALKYLPHOSPHONATE N-ACETYLTRANSFERASE-RELATED-RELATED"/>
    <property type="match status" value="1"/>
</dbReference>
<evidence type="ECO:0000313" key="5">
    <source>
        <dbReference type="Proteomes" id="UP000293291"/>
    </source>
</evidence>
<organism evidence="4 5">
    <name type="scientific">Nocardioides ganghwensis</name>
    <dbReference type="NCBI Taxonomy" id="252230"/>
    <lineage>
        <taxon>Bacteria</taxon>
        <taxon>Bacillati</taxon>
        <taxon>Actinomycetota</taxon>
        <taxon>Actinomycetes</taxon>
        <taxon>Propionibacteriales</taxon>
        <taxon>Nocardioidaceae</taxon>
        <taxon>Nocardioides</taxon>
    </lineage>
</organism>